<keyword evidence="2 7" id="KW-0349">Heme</keyword>
<evidence type="ECO:0000256" key="8">
    <source>
        <dbReference type="RuleBase" id="RU000461"/>
    </source>
</evidence>
<evidence type="ECO:0000256" key="3">
    <source>
        <dbReference type="ARBA" id="ARBA00022723"/>
    </source>
</evidence>
<keyword evidence="6 8" id="KW-0503">Monooxygenase</keyword>
<evidence type="ECO:0000256" key="5">
    <source>
        <dbReference type="ARBA" id="ARBA00023004"/>
    </source>
</evidence>
<evidence type="ECO:0000256" key="9">
    <source>
        <dbReference type="SAM" id="Phobius"/>
    </source>
</evidence>
<gene>
    <name evidence="10" type="ORF">IEQ34_007267</name>
</gene>
<comment type="similarity">
    <text evidence="1 8">Belongs to the cytochrome P450 family.</text>
</comment>
<dbReference type="PRINTS" id="PR00385">
    <property type="entry name" value="P450"/>
</dbReference>
<dbReference type="GO" id="GO:0020037">
    <property type="term" value="F:heme binding"/>
    <property type="evidence" value="ECO:0007669"/>
    <property type="project" value="InterPro"/>
</dbReference>
<name>A0AAV7H7B9_DENCH</name>
<keyword evidence="4 8" id="KW-0560">Oxidoreductase</keyword>
<dbReference type="PANTHER" id="PTHR47955:SF8">
    <property type="entry name" value="CYTOCHROME P450 71D11-LIKE"/>
    <property type="match status" value="1"/>
</dbReference>
<keyword evidence="9" id="KW-1133">Transmembrane helix</keyword>
<protein>
    <recommendedName>
        <fullName evidence="12">Cytochrome P450</fullName>
    </recommendedName>
</protein>
<evidence type="ECO:0000256" key="2">
    <source>
        <dbReference type="ARBA" id="ARBA00022617"/>
    </source>
</evidence>
<dbReference type="InterPro" id="IPR036396">
    <property type="entry name" value="Cyt_P450_sf"/>
</dbReference>
<dbReference type="Pfam" id="PF00067">
    <property type="entry name" value="p450"/>
    <property type="match status" value="1"/>
</dbReference>
<organism evidence="10 11">
    <name type="scientific">Dendrobium chrysotoxum</name>
    <name type="common">Orchid</name>
    <dbReference type="NCBI Taxonomy" id="161865"/>
    <lineage>
        <taxon>Eukaryota</taxon>
        <taxon>Viridiplantae</taxon>
        <taxon>Streptophyta</taxon>
        <taxon>Embryophyta</taxon>
        <taxon>Tracheophyta</taxon>
        <taxon>Spermatophyta</taxon>
        <taxon>Magnoliopsida</taxon>
        <taxon>Liliopsida</taxon>
        <taxon>Asparagales</taxon>
        <taxon>Orchidaceae</taxon>
        <taxon>Epidendroideae</taxon>
        <taxon>Malaxideae</taxon>
        <taxon>Dendrobiinae</taxon>
        <taxon>Dendrobium</taxon>
    </lineage>
</organism>
<reference evidence="10 11" key="1">
    <citation type="journal article" date="2021" name="Hortic Res">
        <title>Chromosome-scale assembly of the Dendrobium chrysotoxum genome enhances the understanding of orchid evolution.</title>
        <authorList>
            <person name="Zhang Y."/>
            <person name="Zhang G.Q."/>
            <person name="Zhang D."/>
            <person name="Liu X.D."/>
            <person name="Xu X.Y."/>
            <person name="Sun W.H."/>
            <person name="Yu X."/>
            <person name="Zhu X."/>
            <person name="Wang Z.W."/>
            <person name="Zhao X."/>
            <person name="Zhong W.Y."/>
            <person name="Chen H."/>
            <person name="Yin W.L."/>
            <person name="Huang T."/>
            <person name="Niu S.C."/>
            <person name="Liu Z.J."/>
        </authorList>
    </citation>
    <scope>NUCLEOTIDE SEQUENCE [LARGE SCALE GENOMIC DNA]</scope>
    <source>
        <strain evidence="10">Lindl</strain>
    </source>
</reference>
<keyword evidence="9" id="KW-0812">Transmembrane</keyword>
<feature type="transmembrane region" description="Helical" evidence="9">
    <location>
        <begin position="6"/>
        <end position="23"/>
    </location>
</feature>
<dbReference type="InterPro" id="IPR002401">
    <property type="entry name" value="Cyt_P450_E_grp-I"/>
</dbReference>
<keyword evidence="3 7" id="KW-0479">Metal-binding</keyword>
<dbReference type="FunFam" id="1.10.630.10:FF:000043">
    <property type="entry name" value="Cytochrome P450 99A2"/>
    <property type="match status" value="1"/>
</dbReference>
<evidence type="ECO:0000313" key="11">
    <source>
        <dbReference type="Proteomes" id="UP000775213"/>
    </source>
</evidence>
<dbReference type="PROSITE" id="PS00086">
    <property type="entry name" value="CYTOCHROME_P450"/>
    <property type="match status" value="1"/>
</dbReference>
<accession>A0AAV7H7B9</accession>
<evidence type="ECO:0000256" key="7">
    <source>
        <dbReference type="PIRSR" id="PIRSR602401-1"/>
    </source>
</evidence>
<proteinExistence type="inferred from homology"/>
<dbReference type="PRINTS" id="PR00463">
    <property type="entry name" value="EP450I"/>
</dbReference>
<comment type="cofactor">
    <cofactor evidence="7">
        <name>heme</name>
        <dbReference type="ChEBI" id="CHEBI:30413"/>
    </cofactor>
</comment>
<dbReference type="InterPro" id="IPR001128">
    <property type="entry name" value="Cyt_P450"/>
</dbReference>
<dbReference type="CDD" id="cd11072">
    <property type="entry name" value="CYP71-like"/>
    <property type="match status" value="1"/>
</dbReference>
<evidence type="ECO:0008006" key="12">
    <source>
        <dbReference type="Google" id="ProtNLM"/>
    </source>
</evidence>
<dbReference type="AlphaFoldDB" id="A0AAV7H7B9"/>
<comment type="caution">
    <text evidence="10">The sequence shown here is derived from an EMBL/GenBank/DDBJ whole genome shotgun (WGS) entry which is preliminary data.</text>
</comment>
<dbReference type="PANTHER" id="PTHR47955">
    <property type="entry name" value="CYTOCHROME P450 FAMILY 71 PROTEIN"/>
    <property type="match status" value="1"/>
</dbReference>
<dbReference type="Proteomes" id="UP000775213">
    <property type="component" value="Unassembled WGS sequence"/>
</dbReference>
<keyword evidence="11" id="KW-1185">Reference proteome</keyword>
<keyword evidence="5 7" id="KW-0408">Iron</keyword>
<evidence type="ECO:0000256" key="1">
    <source>
        <dbReference type="ARBA" id="ARBA00010617"/>
    </source>
</evidence>
<sequence length="498" mass="56747">MESPLLSILLPSILCALLLILLIKKLTLHKTSNPSNFPPGPWKLPIIGNLHQLLGEHPHRRLQNLAKTYGPLFHLKIGEINLIVITSSEFVRDIFKTHDLKFASRPNLMAGKIILYNYAGFGFAPYGKTWSKLRKICALELFSLKRVMSFKFIREEEGNNLVEKIMMAKRSPVNLSEMLLSLSTVTIVRAAFGKGSAQKKRFLLALKKTFEYLSGFNVVDMFPSWSFVGEISGLRRGMEQVHKEMDGVLTEIIEEHEGKKLDGDDMIEDLVDVLLRIKRNGEMDLSLTMESVKAVILDLFIAGSNTSSAAIVWAMTELIRHPKVMQKAQLEVREVLNGNKILEEEDINKLPYLNQVIKETLRLHPIAPLVPRLCRETVELAGYTIPVESRVVINEWAMMRDPKYWEDPEIFRPERFEETALDFGVANFEYIPFGGGRRICPGVSFALASIELWLAQLLFYFDWELPGGRSTQELDVEEAFGLILTRKNDLFLVATYHE</sequence>
<feature type="binding site" description="axial binding residue" evidence="7">
    <location>
        <position position="440"/>
    </location>
    <ligand>
        <name>heme</name>
        <dbReference type="ChEBI" id="CHEBI:30413"/>
    </ligand>
    <ligandPart>
        <name>Fe</name>
        <dbReference type="ChEBI" id="CHEBI:18248"/>
    </ligandPart>
</feature>
<keyword evidence="9" id="KW-0472">Membrane</keyword>
<evidence type="ECO:0000256" key="6">
    <source>
        <dbReference type="ARBA" id="ARBA00023033"/>
    </source>
</evidence>
<dbReference type="GO" id="GO:0005506">
    <property type="term" value="F:iron ion binding"/>
    <property type="evidence" value="ECO:0007669"/>
    <property type="project" value="InterPro"/>
</dbReference>
<dbReference type="SUPFAM" id="SSF48264">
    <property type="entry name" value="Cytochrome P450"/>
    <property type="match status" value="1"/>
</dbReference>
<dbReference type="GO" id="GO:0016705">
    <property type="term" value="F:oxidoreductase activity, acting on paired donors, with incorporation or reduction of molecular oxygen"/>
    <property type="evidence" value="ECO:0007669"/>
    <property type="project" value="InterPro"/>
</dbReference>
<dbReference type="EMBL" id="JAGFBR010000007">
    <property type="protein sequence ID" value="KAH0464481.1"/>
    <property type="molecule type" value="Genomic_DNA"/>
</dbReference>
<dbReference type="InterPro" id="IPR017972">
    <property type="entry name" value="Cyt_P450_CS"/>
</dbReference>
<dbReference type="GO" id="GO:0004497">
    <property type="term" value="F:monooxygenase activity"/>
    <property type="evidence" value="ECO:0007669"/>
    <property type="project" value="UniProtKB-KW"/>
</dbReference>
<evidence type="ECO:0000256" key="4">
    <source>
        <dbReference type="ARBA" id="ARBA00023002"/>
    </source>
</evidence>
<dbReference type="Gene3D" id="1.10.630.10">
    <property type="entry name" value="Cytochrome P450"/>
    <property type="match status" value="1"/>
</dbReference>
<evidence type="ECO:0000313" key="10">
    <source>
        <dbReference type="EMBL" id="KAH0464481.1"/>
    </source>
</evidence>